<feature type="signal peptide" evidence="1">
    <location>
        <begin position="1"/>
        <end position="20"/>
    </location>
</feature>
<proteinExistence type="predicted"/>
<organism evidence="2">
    <name type="scientific">Anopheles braziliensis</name>
    <dbReference type="NCBI Taxonomy" id="58242"/>
    <lineage>
        <taxon>Eukaryota</taxon>
        <taxon>Metazoa</taxon>
        <taxon>Ecdysozoa</taxon>
        <taxon>Arthropoda</taxon>
        <taxon>Hexapoda</taxon>
        <taxon>Insecta</taxon>
        <taxon>Pterygota</taxon>
        <taxon>Neoptera</taxon>
        <taxon>Endopterygota</taxon>
        <taxon>Diptera</taxon>
        <taxon>Nematocera</taxon>
        <taxon>Culicoidea</taxon>
        <taxon>Culicidae</taxon>
        <taxon>Anophelinae</taxon>
        <taxon>Anopheles</taxon>
    </lineage>
</organism>
<dbReference type="EMBL" id="GGFM01012336">
    <property type="protein sequence ID" value="MBW33087.1"/>
    <property type="molecule type" value="Transcribed_RNA"/>
</dbReference>
<name>A0A2M3ZWZ1_9DIPT</name>
<reference evidence="2" key="1">
    <citation type="submission" date="2018-01" db="EMBL/GenBank/DDBJ databases">
        <title>An insight into the sialome of Amazonian anophelines.</title>
        <authorList>
            <person name="Ribeiro J.M."/>
            <person name="Scarpassa V."/>
            <person name="Calvo E."/>
        </authorList>
    </citation>
    <scope>NUCLEOTIDE SEQUENCE</scope>
    <source>
        <tissue evidence="2">Salivary glands</tissue>
    </source>
</reference>
<dbReference type="AlphaFoldDB" id="A0A2M3ZWZ1"/>
<feature type="chain" id="PRO_5014649666" evidence="1">
    <location>
        <begin position="21"/>
        <end position="71"/>
    </location>
</feature>
<evidence type="ECO:0000313" key="2">
    <source>
        <dbReference type="EMBL" id="MBW33087.1"/>
    </source>
</evidence>
<sequence>MVRVLACLIVELVLRWFAYLGQHPGNIANDDCAECVPLDFRKYELPVAGGAFILRTTDLRHSLGSTVSVPH</sequence>
<protein>
    <submittedName>
        <fullName evidence="2">Putative secreted peptide</fullName>
    </submittedName>
</protein>
<evidence type="ECO:0000256" key="1">
    <source>
        <dbReference type="SAM" id="SignalP"/>
    </source>
</evidence>
<keyword evidence="1" id="KW-0732">Signal</keyword>
<accession>A0A2M3ZWZ1</accession>